<name>A0A5B7ICE5_PORTR</name>
<reference evidence="1 2" key="1">
    <citation type="submission" date="2019-05" db="EMBL/GenBank/DDBJ databases">
        <title>Another draft genome of Portunus trituberculatus and its Hox gene families provides insights of decapod evolution.</title>
        <authorList>
            <person name="Jeong J.-H."/>
            <person name="Song I."/>
            <person name="Kim S."/>
            <person name="Choi T."/>
            <person name="Kim D."/>
            <person name="Ryu S."/>
            <person name="Kim W."/>
        </authorList>
    </citation>
    <scope>NUCLEOTIDE SEQUENCE [LARGE SCALE GENOMIC DNA]</scope>
    <source>
        <tissue evidence="1">Muscle</tissue>
    </source>
</reference>
<dbReference type="EMBL" id="VSRR010050463">
    <property type="protein sequence ID" value="MPC79187.1"/>
    <property type="molecule type" value="Genomic_DNA"/>
</dbReference>
<organism evidence="1 2">
    <name type="scientific">Portunus trituberculatus</name>
    <name type="common">Swimming crab</name>
    <name type="synonym">Neptunus trituberculatus</name>
    <dbReference type="NCBI Taxonomy" id="210409"/>
    <lineage>
        <taxon>Eukaryota</taxon>
        <taxon>Metazoa</taxon>
        <taxon>Ecdysozoa</taxon>
        <taxon>Arthropoda</taxon>
        <taxon>Crustacea</taxon>
        <taxon>Multicrustacea</taxon>
        <taxon>Malacostraca</taxon>
        <taxon>Eumalacostraca</taxon>
        <taxon>Eucarida</taxon>
        <taxon>Decapoda</taxon>
        <taxon>Pleocyemata</taxon>
        <taxon>Brachyura</taxon>
        <taxon>Eubrachyura</taxon>
        <taxon>Portunoidea</taxon>
        <taxon>Portunidae</taxon>
        <taxon>Portuninae</taxon>
        <taxon>Portunus</taxon>
    </lineage>
</organism>
<dbReference type="AlphaFoldDB" id="A0A5B7ICE5"/>
<protein>
    <submittedName>
        <fullName evidence="1">Uncharacterized protein</fullName>
    </submittedName>
</protein>
<keyword evidence="2" id="KW-1185">Reference proteome</keyword>
<comment type="caution">
    <text evidence="1">The sequence shown here is derived from an EMBL/GenBank/DDBJ whole genome shotgun (WGS) entry which is preliminary data.</text>
</comment>
<evidence type="ECO:0000313" key="2">
    <source>
        <dbReference type="Proteomes" id="UP000324222"/>
    </source>
</evidence>
<accession>A0A5B7ICE5</accession>
<proteinExistence type="predicted"/>
<evidence type="ECO:0000313" key="1">
    <source>
        <dbReference type="EMBL" id="MPC79187.1"/>
    </source>
</evidence>
<dbReference type="Proteomes" id="UP000324222">
    <property type="component" value="Unassembled WGS sequence"/>
</dbReference>
<sequence length="98" mass="11088">MAGPQAETWVELPVTNTGKPTGTYRKGRQAQCHHARYNPERTSCHANTGMVQYNKRSRASAADNKPHINTLPWKEYEFSARGGETVCQRPERCESKLL</sequence>
<gene>
    <name evidence="1" type="ORF">E2C01_073701</name>
</gene>